<dbReference type="Proteomes" id="UP000429607">
    <property type="component" value="Unassembled WGS sequence"/>
</dbReference>
<feature type="region of interest" description="Disordered" evidence="2">
    <location>
        <begin position="254"/>
        <end position="350"/>
    </location>
</feature>
<evidence type="ECO:0000256" key="1">
    <source>
        <dbReference type="SAM" id="Coils"/>
    </source>
</evidence>
<evidence type="ECO:0000313" key="3">
    <source>
        <dbReference type="EMBL" id="KAE8994212.1"/>
    </source>
</evidence>
<name>A0A6A3JJ89_9STRA</name>
<organism evidence="3 4">
    <name type="scientific">Phytophthora rubi</name>
    <dbReference type="NCBI Taxonomy" id="129364"/>
    <lineage>
        <taxon>Eukaryota</taxon>
        <taxon>Sar</taxon>
        <taxon>Stramenopiles</taxon>
        <taxon>Oomycota</taxon>
        <taxon>Peronosporomycetes</taxon>
        <taxon>Peronosporales</taxon>
        <taxon>Peronosporaceae</taxon>
        <taxon>Phytophthora</taxon>
    </lineage>
</organism>
<dbReference type="AlphaFoldDB" id="A0A6A3JJ89"/>
<keyword evidence="1" id="KW-0175">Coiled coil</keyword>
<accession>A0A6A3JJ89</accession>
<feature type="compositionally biased region" description="Low complexity" evidence="2">
    <location>
        <begin position="822"/>
        <end position="840"/>
    </location>
</feature>
<feature type="region of interest" description="Disordered" evidence="2">
    <location>
        <begin position="1178"/>
        <end position="1204"/>
    </location>
</feature>
<gene>
    <name evidence="3" type="ORF">PR001_g20461</name>
</gene>
<feature type="compositionally biased region" description="Low complexity" evidence="2">
    <location>
        <begin position="712"/>
        <end position="721"/>
    </location>
</feature>
<feature type="coiled-coil region" evidence="1">
    <location>
        <begin position="440"/>
        <end position="544"/>
    </location>
</feature>
<protein>
    <submittedName>
        <fullName evidence="3">Uncharacterized protein</fullName>
    </submittedName>
</protein>
<feature type="compositionally biased region" description="Pro residues" evidence="2">
    <location>
        <begin position="326"/>
        <end position="344"/>
    </location>
</feature>
<sequence length="1204" mass="129337">MSTKQAIGATAGLLLAARCKRKRFLRVMRFLMSAHCYRLRGPPPRIDTRNGFDNAMDDATARTKFNFTIPQLRELAAKLHLPMPCIITPERDTVPTLEALAMLCRRLKEPSTLFTVANEFGRSPAAYSRICKHTVHELFTRHKERLYFNRELVVRRIEGYCSARIRQSVPAARPGRGHFSAGSPRHNCPRLVVNLALANGTAQCLAHRLAPSLGRWLPPPRVSCILILIILVLTCSLLFIPQSALDVLADATQPQPRLPTGTSPTESHLHDDAPPATSRPGDTTSAAPESSVEHPATPASILGPYPASTEALQSTPAEVPGDSPYRSPPTSPLRANPPPSPTPAPSASLATRGASVGAVAAGAMVAAPVAGATEPPTTVLTASDRQFYRLAELVVSVARAPPARVDPMLDRRLEHATTLEEVATAAVAPRRLPVAESDEMMSLRQEVDRLQTLATDTEDKLRVEMELRVKSDVFCVQASTELHQAQDHLDQLRAERQRLSERLAEAEATLESHQVVSDSLERRIVEANAEANAARLQLNTDRERVKASLVAHTAQLDQLRRYLAEQDRGQSGVLPAHIRALQDENNSLRRANSVLHRHSAMHDLDVDTLVLASAGISADEIDWTLLGLNPPNVVVGSPQGSGGSSSPDEPSTEASSTPAVPRSSPPTSPSSASTSSKRKRDSSPRSSTEGTAASQLPPSKRLGRSSVDLRARAAAAAAKRASGSPGGQQPSVTPPSPSAALESPAGSDEDEQSDGSPGGSSDSSAASGAGGPPPATPSRSRKPAALSRNLDDLSPDSLERVMFGSESEKESSSLPARAASQTSFVPTTSSPASSTSDALSNEGSSAGARQGRPRVEVTATLSAAPGTVQTGFTPVVTSVSDVAEGSRKVSELGNLFLLPGFTAPDAQECWCLLQNLSVPDIPAEDPVSPCSEAGIASFADWANPLHPWQLVRVKFPAEPCTFGVGEFTDGVTISVRATGQALLVRLWRQFQGTSTDATEKADLGFALWESRHWVKASAIEAHFDDLAARHGRRNPVLLKLRQLWQAYSRGRNLRADRLRQQMVKRLWTGCIEYNREPRQFHPETLLVPSYLQYSFEVLEWVPRTADWVAEVTELDARQPWRNCWIDDPASHPFNTTFAACNPEVPLFVPRGATSEEVAASVVVEPTLPASSVSAPWVTQFGAGRGDDASEEESKGSPNLGADTP</sequence>
<reference evidence="3 4" key="1">
    <citation type="submission" date="2018-09" db="EMBL/GenBank/DDBJ databases">
        <title>Genomic investigation of the strawberry pathogen Phytophthora fragariae indicates pathogenicity is determined by transcriptional variation in three key races.</title>
        <authorList>
            <person name="Adams T.M."/>
            <person name="Armitage A.D."/>
            <person name="Sobczyk M.K."/>
            <person name="Bates H.J."/>
            <person name="Dunwell J.M."/>
            <person name="Nellist C.F."/>
            <person name="Harrison R.J."/>
        </authorList>
    </citation>
    <scope>NUCLEOTIDE SEQUENCE [LARGE SCALE GENOMIC DNA]</scope>
    <source>
        <strain evidence="3 4">SCRP249</strain>
    </source>
</reference>
<feature type="compositionally biased region" description="Basic and acidic residues" evidence="2">
    <location>
        <begin position="1184"/>
        <end position="1194"/>
    </location>
</feature>
<feature type="region of interest" description="Disordered" evidence="2">
    <location>
        <begin position="634"/>
        <end position="854"/>
    </location>
</feature>
<feature type="compositionally biased region" description="Polar residues" evidence="2">
    <location>
        <begin position="254"/>
        <end position="266"/>
    </location>
</feature>
<dbReference type="EMBL" id="QXFV01002018">
    <property type="protein sequence ID" value="KAE8994212.1"/>
    <property type="molecule type" value="Genomic_DNA"/>
</dbReference>
<evidence type="ECO:0000313" key="4">
    <source>
        <dbReference type="Proteomes" id="UP000429607"/>
    </source>
</evidence>
<proteinExistence type="predicted"/>
<comment type="caution">
    <text evidence="3">The sequence shown here is derived from an EMBL/GenBank/DDBJ whole genome shotgun (WGS) entry which is preliminary data.</text>
</comment>
<evidence type="ECO:0000256" key="2">
    <source>
        <dbReference type="SAM" id="MobiDB-lite"/>
    </source>
</evidence>